<evidence type="ECO:0000313" key="2">
    <source>
        <dbReference type="EMBL" id="GFO17877.1"/>
    </source>
</evidence>
<reference evidence="2 3" key="1">
    <citation type="journal article" date="2021" name="Elife">
        <title>Chloroplast acquisition without the gene transfer in kleptoplastic sea slugs, Plakobranchus ocellatus.</title>
        <authorList>
            <person name="Maeda T."/>
            <person name="Takahashi S."/>
            <person name="Yoshida T."/>
            <person name="Shimamura S."/>
            <person name="Takaki Y."/>
            <person name="Nagai Y."/>
            <person name="Toyoda A."/>
            <person name="Suzuki Y."/>
            <person name="Arimoto A."/>
            <person name="Ishii H."/>
            <person name="Satoh N."/>
            <person name="Nishiyama T."/>
            <person name="Hasebe M."/>
            <person name="Maruyama T."/>
            <person name="Minagawa J."/>
            <person name="Obokata J."/>
            <person name="Shigenobu S."/>
        </authorList>
    </citation>
    <scope>NUCLEOTIDE SEQUENCE [LARGE SCALE GENOMIC DNA]</scope>
</reference>
<dbReference type="EMBL" id="BLXT01004907">
    <property type="protein sequence ID" value="GFO17877.1"/>
    <property type="molecule type" value="Genomic_DNA"/>
</dbReference>
<protein>
    <submittedName>
        <fullName evidence="2">Uncharacterized protein</fullName>
    </submittedName>
</protein>
<sequence>MCSTVAARVVKGDQGRFFAYGLPLVRTRSHTLCWEYSSRVALTQRWRSATCPLGWALWRAGALELNLPNSHMTKQKNTPDPSPQPDEAKKPCTEAAHGAGSSVASKRKAEDLPTLMSVFPFTGWSPFKKFMVIKSIGT</sequence>
<feature type="region of interest" description="Disordered" evidence="1">
    <location>
        <begin position="68"/>
        <end position="107"/>
    </location>
</feature>
<organism evidence="2 3">
    <name type="scientific">Plakobranchus ocellatus</name>
    <dbReference type="NCBI Taxonomy" id="259542"/>
    <lineage>
        <taxon>Eukaryota</taxon>
        <taxon>Metazoa</taxon>
        <taxon>Spiralia</taxon>
        <taxon>Lophotrochozoa</taxon>
        <taxon>Mollusca</taxon>
        <taxon>Gastropoda</taxon>
        <taxon>Heterobranchia</taxon>
        <taxon>Euthyneura</taxon>
        <taxon>Panpulmonata</taxon>
        <taxon>Sacoglossa</taxon>
        <taxon>Placobranchoidea</taxon>
        <taxon>Plakobranchidae</taxon>
        <taxon>Plakobranchus</taxon>
    </lineage>
</organism>
<accession>A0AAV4BF82</accession>
<dbReference type="AlphaFoldDB" id="A0AAV4BF82"/>
<proteinExistence type="predicted"/>
<evidence type="ECO:0000313" key="3">
    <source>
        <dbReference type="Proteomes" id="UP000735302"/>
    </source>
</evidence>
<dbReference type="Proteomes" id="UP000735302">
    <property type="component" value="Unassembled WGS sequence"/>
</dbReference>
<comment type="caution">
    <text evidence="2">The sequence shown here is derived from an EMBL/GenBank/DDBJ whole genome shotgun (WGS) entry which is preliminary data.</text>
</comment>
<keyword evidence="3" id="KW-1185">Reference proteome</keyword>
<name>A0AAV4BF82_9GAST</name>
<gene>
    <name evidence="2" type="ORF">PoB_004438200</name>
</gene>
<feature type="compositionally biased region" description="Polar residues" evidence="1">
    <location>
        <begin position="68"/>
        <end position="79"/>
    </location>
</feature>
<evidence type="ECO:0000256" key="1">
    <source>
        <dbReference type="SAM" id="MobiDB-lite"/>
    </source>
</evidence>